<evidence type="ECO:0000313" key="1">
    <source>
        <dbReference type="EMBL" id="KAG6496962.1"/>
    </source>
</evidence>
<proteinExistence type="predicted"/>
<reference evidence="1 2" key="1">
    <citation type="submission" date="2020-08" db="EMBL/GenBank/DDBJ databases">
        <title>Plant Genome Project.</title>
        <authorList>
            <person name="Zhang R.-G."/>
        </authorList>
    </citation>
    <scope>NUCLEOTIDE SEQUENCE [LARGE SCALE GENOMIC DNA]</scope>
    <source>
        <tissue evidence="1">Rhizome</tissue>
    </source>
</reference>
<keyword evidence="2" id="KW-1185">Reference proteome</keyword>
<accession>A0A8J5KXP2</accession>
<evidence type="ECO:0000313" key="2">
    <source>
        <dbReference type="Proteomes" id="UP000734854"/>
    </source>
</evidence>
<protein>
    <submittedName>
        <fullName evidence="1">Uncharacterized protein</fullName>
    </submittedName>
</protein>
<gene>
    <name evidence="1" type="ORF">ZIOFF_044842</name>
</gene>
<dbReference type="Proteomes" id="UP000734854">
    <property type="component" value="Unassembled WGS sequence"/>
</dbReference>
<dbReference type="AlphaFoldDB" id="A0A8J5KXP2"/>
<comment type="caution">
    <text evidence="1">The sequence shown here is derived from an EMBL/GenBank/DDBJ whole genome shotgun (WGS) entry which is preliminary data.</text>
</comment>
<sequence length="119" mass="13581">MEWVEEDPLIHWRVRRQGMGCQWQPFVYFRSFSSRVLFVSAKKIWGTVAMWSTAKKFSARATEKLEPPWTVPCTPHKATVVASNLSYCTPSGHGMPNLQPQGSPYVLAKHAQASRIEIF</sequence>
<dbReference type="EMBL" id="JACMSC010000012">
    <property type="protein sequence ID" value="KAG6496962.1"/>
    <property type="molecule type" value="Genomic_DNA"/>
</dbReference>
<organism evidence="1 2">
    <name type="scientific">Zingiber officinale</name>
    <name type="common">Ginger</name>
    <name type="synonym">Amomum zingiber</name>
    <dbReference type="NCBI Taxonomy" id="94328"/>
    <lineage>
        <taxon>Eukaryota</taxon>
        <taxon>Viridiplantae</taxon>
        <taxon>Streptophyta</taxon>
        <taxon>Embryophyta</taxon>
        <taxon>Tracheophyta</taxon>
        <taxon>Spermatophyta</taxon>
        <taxon>Magnoliopsida</taxon>
        <taxon>Liliopsida</taxon>
        <taxon>Zingiberales</taxon>
        <taxon>Zingiberaceae</taxon>
        <taxon>Zingiber</taxon>
    </lineage>
</organism>
<name>A0A8J5KXP2_ZINOF</name>